<dbReference type="SUPFAM" id="SSF52540">
    <property type="entry name" value="P-loop containing nucleoside triphosphate hydrolases"/>
    <property type="match status" value="1"/>
</dbReference>
<protein>
    <submittedName>
        <fullName evidence="1">Recombinase A</fullName>
    </submittedName>
</protein>
<reference evidence="1 2" key="1">
    <citation type="submission" date="2018-05" db="EMBL/GenBank/DDBJ databases">
        <title>Lujinxingia marina gen. nov. sp. nov., a new facultative anaerobic member of the class Deltaproteobacteria, and proposal of Lujinxingaceae fam. nov.</title>
        <authorList>
            <person name="Li C.-M."/>
        </authorList>
    </citation>
    <scope>NUCLEOTIDE SEQUENCE [LARGE SCALE GENOMIC DNA]</scope>
    <source>
        <strain evidence="1 2">B210</strain>
    </source>
</reference>
<dbReference type="EMBL" id="QHKO01000002">
    <property type="protein sequence ID" value="RAL23716.1"/>
    <property type="molecule type" value="Genomic_DNA"/>
</dbReference>
<keyword evidence="2" id="KW-1185">Reference proteome</keyword>
<dbReference type="Proteomes" id="UP000249169">
    <property type="component" value="Unassembled WGS sequence"/>
</dbReference>
<evidence type="ECO:0000313" key="1">
    <source>
        <dbReference type="EMBL" id="RAL23716.1"/>
    </source>
</evidence>
<dbReference type="Gene3D" id="3.40.50.300">
    <property type="entry name" value="P-loop containing nucleotide triphosphate hydrolases"/>
    <property type="match status" value="1"/>
</dbReference>
<gene>
    <name evidence="1" type="ORF">DL240_06045</name>
</gene>
<sequence>MTNLVALPRIRRGTELLRAEEHARWELSTLKGKLSELSAQSAAGVSIALKLIAEAQRAQEPTAWVGSTARLFYPPDAAAWGLDWEALPIINLAEPRQAARAADKLLRSGAFGLVIVDLPPRSFLPAPLMGRLLRLAETHASALLFLSHKSPHEDSLSSLIALRAQARWIRLDPRELQAELTILKDKCRGPGHRLVEDFDGPLGLR</sequence>
<name>A0A328C8P1_9DELT</name>
<dbReference type="InterPro" id="IPR027417">
    <property type="entry name" value="P-loop_NTPase"/>
</dbReference>
<dbReference type="OrthoDB" id="5500590at2"/>
<evidence type="ECO:0000313" key="2">
    <source>
        <dbReference type="Proteomes" id="UP000249169"/>
    </source>
</evidence>
<dbReference type="AlphaFoldDB" id="A0A328C8P1"/>
<comment type="caution">
    <text evidence="1">The sequence shown here is derived from an EMBL/GenBank/DDBJ whole genome shotgun (WGS) entry which is preliminary data.</text>
</comment>
<proteinExistence type="predicted"/>
<dbReference type="RefSeq" id="WP_111728974.1">
    <property type="nucleotide sequence ID" value="NZ_QHKO01000002.1"/>
</dbReference>
<accession>A0A328C8P1</accession>
<organism evidence="1 2">
    <name type="scientific">Lujinxingia litoralis</name>
    <dbReference type="NCBI Taxonomy" id="2211119"/>
    <lineage>
        <taxon>Bacteria</taxon>
        <taxon>Deltaproteobacteria</taxon>
        <taxon>Bradymonadales</taxon>
        <taxon>Lujinxingiaceae</taxon>
        <taxon>Lujinxingia</taxon>
    </lineage>
</organism>